<evidence type="ECO:0000313" key="4">
    <source>
        <dbReference type="Proteomes" id="UP000724874"/>
    </source>
</evidence>
<sequence>MPAVHHLLLAFVFARPSLLASLFCPPLLATFVVTSVIDTHLWRLSERPQGQNRTTKDKIENIIKNAKADTSRKERRRWRWRIKTTNTREEAAELADQDKTQQKGGREGSRKKKNTKGRAKAGKTRGPRRKKSEYKRVGKGRARPNGS</sequence>
<feature type="compositionally biased region" description="Basic and acidic residues" evidence="1">
    <location>
        <begin position="54"/>
        <end position="72"/>
    </location>
</feature>
<keyword evidence="2" id="KW-0732">Signal</keyword>
<accession>A0A9P5TQ59</accession>
<comment type="caution">
    <text evidence="3">The sequence shown here is derived from an EMBL/GenBank/DDBJ whole genome shotgun (WGS) entry which is preliminary data.</text>
</comment>
<feature type="non-terminal residue" evidence="3">
    <location>
        <position position="1"/>
    </location>
</feature>
<name>A0A9P5TQ59_GYMJU</name>
<feature type="compositionally biased region" description="Basic residues" evidence="1">
    <location>
        <begin position="73"/>
        <end position="82"/>
    </location>
</feature>
<feature type="region of interest" description="Disordered" evidence="1">
    <location>
        <begin position="47"/>
        <end position="147"/>
    </location>
</feature>
<feature type="compositionally biased region" description="Basic and acidic residues" evidence="1">
    <location>
        <begin position="86"/>
        <end position="108"/>
    </location>
</feature>
<dbReference type="Proteomes" id="UP000724874">
    <property type="component" value="Unassembled WGS sequence"/>
</dbReference>
<organism evidence="3 4">
    <name type="scientific">Gymnopilus junonius</name>
    <name type="common">Spectacular rustgill mushroom</name>
    <name type="synonym">Gymnopilus spectabilis subsp. junonius</name>
    <dbReference type="NCBI Taxonomy" id="109634"/>
    <lineage>
        <taxon>Eukaryota</taxon>
        <taxon>Fungi</taxon>
        <taxon>Dikarya</taxon>
        <taxon>Basidiomycota</taxon>
        <taxon>Agaricomycotina</taxon>
        <taxon>Agaricomycetes</taxon>
        <taxon>Agaricomycetidae</taxon>
        <taxon>Agaricales</taxon>
        <taxon>Agaricineae</taxon>
        <taxon>Hymenogastraceae</taxon>
        <taxon>Gymnopilus</taxon>
    </lineage>
</organism>
<evidence type="ECO:0000256" key="2">
    <source>
        <dbReference type="SAM" id="SignalP"/>
    </source>
</evidence>
<dbReference type="AlphaFoldDB" id="A0A9P5TQ59"/>
<feature type="compositionally biased region" description="Basic residues" evidence="1">
    <location>
        <begin position="109"/>
        <end position="147"/>
    </location>
</feature>
<reference evidence="3" key="1">
    <citation type="submission" date="2020-11" db="EMBL/GenBank/DDBJ databases">
        <authorList>
            <consortium name="DOE Joint Genome Institute"/>
            <person name="Ahrendt S."/>
            <person name="Riley R."/>
            <person name="Andreopoulos W."/>
            <person name="LaButti K."/>
            <person name="Pangilinan J."/>
            <person name="Ruiz-duenas F.J."/>
            <person name="Barrasa J.M."/>
            <person name="Sanchez-Garcia M."/>
            <person name="Camarero S."/>
            <person name="Miyauchi S."/>
            <person name="Serrano A."/>
            <person name="Linde D."/>
            <person name="Babiker R."/>
            <person name="Drula E."/>
            <person name="Ayuso-Fernandez I."/>
            <person name="Pacheco R."/>
            <person name="Padilla G."/>
            <person name="Ferreira P."/>
            <person name="Barriuso J."/>
            <person name="Kellner H."/>
            <person name="Castanera R."/>
            <person name="Alfaro M."/>
            <person name="Ramirez L."/>
            <person name="Pisabarro A.G."/>
            <person name="Kuo A."/>
            <person name="Tritt A."/>
            <person name="Lipzen A."/>
            <person name="He G."/>
            <person name="Yan M."/>
            <person name="Ng V."/>
            <person name="Cullen D."/>
            <person name="Martin F."/>
            <person name="Rosso M.-N."/>
            <person name="Henrissat B."/>
            <person name="Hibbett D."/>
            <person name="Martinez A.T."/>
            <person name="Grigoriev I.V."/>
        </authorList>
    </citation>
    <scope>NUCLEOTIDE SEQUENCE</scope>
    <source>
        <strain evidence="3">AH 44721</strain>
    </source>
</reference>
<feature type="chain" id="PRO_5040354799" evidence="2">
    <location>
        <begin position="21"/>
        <end position="147"/>
    </location>
</feature>
<feature type="signal peptide" evidence="2">
    <location>
        <begin position="1"/>
        <end position="20"/>
    </location>
</feature>
<proteinExistence type="predicted"/>
<keyword evidence="4" id="KW-1185">Reference proteome</keyword>
<evidence type="ECO:0000256" key="1">
    <source>
        <dbReference type="SAM" id="MobiDB-lite"/>
    </source>
</evidence>
<evidence type="ECO:0000313" key="3">
    <source>
        <dbReference type="EMBL" id="KAF8904059.1"/>
    </source>
</evidence>
<protein>
    <submittedName>
        <fullName evidence="3">Uncharacterized protein</fullName>
    </submittedName>
</protein>
<dbReference type="EMBL" id="JADNYJ010000027">
    <property type="protein sequence ID" value="KAF8904059.1"/>
    <property type="molecule type" value="Genomic_DNA"/>
</dbReference>
<gene>
    <name evidence="3" type="ORF">CPB84DRAFT_1823638</name>
</gene>